<feature type="transmembrane region" description="Helical" evidence="6">
    <location>
        <begin position="398"/>
        <end position="420"/>
    </location>
</feature>
<dbReference type="PANTHER" id="PTHR43243">
    <property type="entry name" value="INNER MEMBRANE TRANSPORTER YGJI-RELATED"/>
    <property type="match status" value="1"/>
</dbReference>
<dbReference type="Gene3D" id="1.20.1740.10">
    <property type="entry name" value="Amino acid/polyamine transporter I"/>
    <property type="match status" value="1"/>
</dbReference>
<feature type="transmembrane region" description="Helical" evidence="6">
    <location>
        <begin position="169"/>
        <end position="189"/>
    </location>
</feature>
<dbReference type="InterPro" id="IPR002293">
    <property type="entry name" value="AA/rel_permease1"/>
</dbReference>
<protein>
    <recommendedName>
        <fullName evidence="9">Amino acid transporter</fullName>
    </recommendedName>
</protein>
<dbReference type="VEuPathDB" id="FungiDB:AMAG_16204"/>
<dbReference type="Proteomes" id="UP000054350">
    <property type="component" value="Unassembled WGS sequence"/>
</dbReference>
<dbReference type="OrthoDB" id="5982228at2759"/>
<feature type="transmembrane region" description="Helical" evidence="6">
    <location>
        <begin position="321"/>
        <end position="344"/>
    </location>
</feature>
<reference evidence="8" key="2">
    <citation type="submission" date="2009-11" db="EMBL/GenBank/DDBJ databases">
        <title>The Genome Sequence of Allomyces macrogynus strain ATCC 38327.</title>
        <authorList>
            <consortium name="The Broad Institute Genome Sequencing Platform"/>
            <person name="Russ C."/>
            <person name="Cuomo C."/>
            <person name="Shea T."/>
            <person name="Young S.K."/>
            <person name="Zeng Q."/>
            <person name="Koehrsen M."/>
            <person name="Haas B."/>
            <person name="Borodovsky M."/>
            <person name="Guigo R."/>
            <person name="Alvarado L."/>
            <person name="Berlin A."/>
            <person name="Borenstein D."/>
            <person name="Chen Z."/>
            <person name="Engels R."/>
            <person name="Freedman E."/>
            <person name="Gellesch M."/>
            <person name="Goldberg J."/>
            <person name="Griggs A."/>
            <person name="Gujja S."/>
            <person name="Heiman D."/>
            <person name="Hepburn T."/>
            <person name="Howarth C."/>
            <person name="Jen D."/>
            <person name="Larson L."/>
            <person name="Lewis B."/>
            <person name="Mehta T."/>
            <person name="Park D."/>
            <person name="Pearson M."/>
            <person name="Roberts A."/>
            <person name="Saif S."/>
            <person name="Shenoy N."/>
            <person name="Sisk P."/>
            <person name="Stolte C."/>
            <person name="Sykes S."/>
            <person name="Walk T."/>
            <person name="White J."/>
            <person name="Yandava C."/>
            <person name="Burger G."/>
            <person name="Gray M.W."/>
            <person name="Holland P.W.H."/>
            <person name="King N."/>
            <person name="Lang F.B.F."/>
            <person name="Roger A.J."/>
            <person name="Ruiz-Trillo I."/>
            <person name="Lander E."/>
            <person name="Nusbaum C."/>
        </authorList>
    </citation>
    <scope>NUCLEOTIDE SEQUENCE [LARGE SCALE GENOMIC DNA]</scope>
    <source>
        <strain evidence="8">ATCC 38327</strain>
    </source>
</reference>
<evidence type="ECO:0000313" key="7">
    <source>
        <dbReference type="EMBL" id="KNE71646.1"/>
    </source>
</evidence>
<evidence type="ECO:0000256" key="2">
    <source>
        <dbReference type="ARBA" id="ARBA00022448"/>
    </source>
</evidence>
<gene>
    <name evidence="7" type="ORF">AMAG_16204</name>
</gene>
<organism evidence="7 8">
    <name type="scientific">Allomyces macrogynus (strain ATCC 38327)</name>
    <name type="common">Allomyces javanicus var. macrogynus</name>
    <dbReference type="NCBI Taxonomy" id="578462"/>
    <lineage>
        <taxon>Eukaryota</taxon>
        <taxon>Fungi</taxon>
        <taxon>Fungi incertae sedis</taxon>
        <taxon>Blastocladiomycota</taxon>
        <taxon>Blastocladiomycetes</taxon>
        <taxon>Blastocladiales</taxon>
        <taxon>Blastocladiaceae</taxon>
        <taxon>Allomyces</taxon>
    </lineage>
</organism>
<keyword evidence="4 6" id="KW-1133">Transmembrane helix</keyword>
<reference evidence="7 8" key="1">
    <citation type="submission" date="2009-11" db="EMBL/GenBank/DDBJ databases">
        <title>Annotation of Allomyces macrogynus ATCC 38327.</title>
        <authorList>
            <consortium name="The Broad Institute Genome Sequencing Platform"/>
            <person name="Russ C."/>
            <person name="Cuomo C."/>
            <person name="Burger G."/>
            <person name="Gray M.W."/>
            <person name="Holland P.W.H."/>
            <person name="King N."/>
            <person name="Lang F.B.F."/>
            <person name="Roger A.J."/>
            <person name="Ruiz-Trillo I."/>
            <person name="Young S.K."/>
            <person name="Zeng Q."/>
            <person name="Gargeya S."/>
            <person name="Fitzgerald M."/>
            <person name="Haas B."/>
            <person name="Abouelleil A."/>
            <person name="Alvarado L."/>
            <person name="Arachchi H.M."/>
            <person name="Berlin A."/>
            <person name="Chapman S.B."/>
            <person name="Gearin G."/>
            <person name="Goldberg J."/>
            <person name="Griggs A."/>
            <person name="Gujja S."/>
            <person name="Hansen M."/>
            <person name="Heiman D."/>
            <person name="Howarth C."/>
            <person name="Larimer J."/>
            <person name="Lui A."/>
            <person name="MacDonald P.J.P."/>
            <person name="McCowen C."/>
            <person name="Montmayeur A."/>
            <person name="Murphy C."/>
            <person name="Neiman D."/>
            <person name="Pearson M."/>
            <person name="Priest M."/>
            <person name="Roberts A."/>
            <person name="Saif S."/>
            <person name="Shea T."/>
            <person name="Sisk P."/>
            <person name="Stolte C."/>
            <person name="Sykes S."/>
            <person name="Wortman J."/>
            <person name="Nusbaum C."/>
            <person name="Birren B."/>
        </authorList>
    </citation>
    <scope>NUCLEOTIDE SEQUENCE [LARGE SCALE GENOMIC DNA]</scope>
    <source>
        <strain evidence="7 8">ATCC 38327</strain>
    </source>
</reference>
<sequence>MGFVDTFKSTLIVKSIENLRQDADASNMKRALTGKDVVLIGTGEIIGAGIFVITGTAAANHAGPAIILSFIISGIICAFAGLCYSEMASVVPVSGSAYTFTYATVGELVAWMIGWDLMLEYLMGAAAVAVGWSSYLVKFLHTCGLESDPTWTSAPVGFTDADGFSTTGAIMNLPAIAISLFCTAILCFGIRQTAWVNHAAVAIKLSVILIFLFATFSYINPENWKPFIPEAHNGKDYGFKGVLRASTMVFFAYIGFDAVSTCAQEVKNPARDMPIGILGSLGLCTVLYILVSMNLTGIAPYESLNSAAPLADAVANLGMTWLRVLVGLGGVAGLSSVILVSLMAQPRIFYTMAHDGLLPAAFGKIHPKWGTPVLPTIVSGVFCAVAAGVLPIDVLGDITSAGTLFAFFLVCLSVTVLRFTRPDLPRPFKVPLGPFIIPILGAASSMGLIVTTGWPTVLRLLIWMALGMIVYVTFSYRHSRLRTGKVPEGLEGVDEKHAAGNEKHVETV</sequence>
<accession>A0A0L0TA91</accession>
<feature type="transmembrane region" description="Helical" evidence="6">
    <location>
        <begin position="241"/>
        <end position="263"/>
    </location>
</feature>
<dbReference type="PANTHER" id="PTHR43243:SF4">
    <property type="entry name" value="CATIONIC AMINO ACID TRANSPORTER 4"/>
    <property type="match status" value="1"/>
</dbReference>
<keyword evidence="3 6" id="KW-0812">Transmembrane</keyword>
<keyword evidence="5 6" id="KW-0472">Membrane</keyword>
<dbReference type="GO" id="GO:0015171">
    <property type="term" value="F:amino acid transmembrane transporter activity"/>
    <property type="evidence" value="ECO:0007669"/>
    <property type="project" value="TreeGrafter"/>
</dbReference>
<evidence type="ECO:0000256" key="1">
    <source>
        <dbReference type="ARBA" id="ARBA00004141"/>
    </source>
</evidence>
<dbReference type="PIRSF" id="PIRSF006060">
    <property type="entry name" value="AA_transporter"/>
    <property type="match status" value="1"/>
</dbReference>
<dbReference type="OMA" id="WQLTMIS"/>
<proteinExistence type="predicted"/>
<feature type="transmembrane region" description="Helical" evidence="6">
    <location>
        <begin position="201"/>
        <end position="221"/>
    </location>
</feature>
<feature type="transmembrane region" description="Helical" evidence="6">
    <location>
        <begin position="37"/>
        <end position="59"/>
    </location>
</feature>
<dbReference type="eggNOG" id="KOG1286">
    <property type="taxonomic scope" value="Eukaryota"/>
</dbReference>
<feature type="transmembrane region" description="Helical" evidence="6">
    <location>
        <begin position="457"/>
        <end position="476"/>
    </location>
</feature>
<dbReference type="EMBL" id="GG745373">
    <property type="protein sequence ID" value="KNE71646.1"/>
    <property type="molecule type" value="Genomic_DNA"/>
</dbReference>
<name>A0A0L0TA91_ALLM3</name>
<evidence type="ECO:0000256" key="4">
    <source>
        <dbReference type="ARBA" id="ARBA00022989"/>
    </source>
</evidence>
<feature type="transmembrane region" description="Helical" evidence="6">
    <location>
        <begin position="432"/>
        <end position="451"/>
    </location>
</feature>
<evidence type="ECO:0000256" key="5">
    <source>
        <dbReference type="ARBA" id="ARBA00023136"/>
    </source>
</evidence>
<dbReference type="AlphaFoldDB" id="A0A0L0TA91"/>
<feature type="transmembrane region" description="Helical" evidence="6">
    <location>
        <begin position="275"/>
        <end position="301"/>
    </location>
</feature>
<feature type="transmembrane region" description="Helical" evidence="6">
    <location>
        <begin position="96"/>
        <end position="114"/>
    </location>
</feature>
<feature type="transmembrane region" description="Helical" evidence="6">
    <location>
        <begin position="373"/>
        <end position="392"/>
    </location>
</feature>
<evidence type="ECO:0000256" key="6">
    <source>
        <dbReference type="SAM" id="Phobius"/>
    </source>
</evidence>
<dbReference type="STRING" id="578462.A0A0L0TA91"/>
<evidence type="ECO:0008006" key="9">
    <source>
        <dbReference type="Google" id="ProtNLM"/>
    </source>
</evidence>
<dbReference type="Pfam" id="PF13520">
    <property type="entry name" value="AA_permease_2"/>
    <property type="match status" value="1"/>
</dbReference>
<keyword evidence="8" id="KW-1185">Reference proteome</keyword>
<evidence type="ECO:0000313" key="8">
    <source>
        <dbReference type="Proteomes" id="UP000054350"/>
    </source>
</evidence>
<dbReference type="GO" id="GO:0016020">
    <property type="term" value="C:membrane"/>
    <property type="evidence" value="ECO:0007669"/>
    <property type="project" value="UniProtKB-SubCell"/>
</dbReference>
<feature type="transmembrane region" description="Helical" evidence="6">
    <location>
        <begin position="65"/>
        <end position="84"/>
    </location>
</feature>
<comment type="subcellular location">
    <subcellularLocation>
        <location evidence="1">Membrane</location>
        <topology evidence="1">Multi-pass membrane protein</topology>
    </subcellularLocation>
</comment>
<keyword evidence="2" id="KW-0813">Transport</keyword>
<evidence type="ECO:0000256" key="3">
    <source>
        <dbReference type="ARBA" id="ARBA00022692"/>
    </source>
</evidence>